<dbReference type="Proteomes" id="UP000032024">
    <property type="component" value="Chromosome"/>
</dbReference>
<keyword evidence="2" id="KW-1185">Reference proteome</keyword>
<proteinExistence type="predicted"/>
<evidence type="ECO:0000313" key="1">
    <source>
        <dbReference type="EMBL" id="AJO24274.1"/>
    </source>
</evidence>
<gene>
    <name evidence="1" type="ORF">SB48_HM08orf05560</name>
</gene>
<dbReference type="AlphaFoldDB" id="A0AAN0T9A0"/>
<dbReference type="EMBL" id="CP010525">
    <property type="protein sequence ID" value="AJO24274.1"/>
    <property type="molecule type" value="Genomic_DNA"/>
</dbReference>
<accession>A0AAN0T9A0</accession>
<reference evidence="2" key="1">
    <citation type="submission" date="2015-01" db="EMBL/GenBank/DDBJ databases">
        <title>Comparative genome analysis of Bacillus coagulans HM-08, Clostridium butyricum HM-68, Bacillus subtilis HM-66 and Bacillus paralicheniformis BL-09.</title>
        <authorList>
            <person name="Zhang H."/>
        </authorList>
    </citation>
    <scope>NUCLEOTIDE SEQUENCE [LARGE SCALE GENOMIC DNA]</scope>
    <source>
        <strain evidence="2">HM-08</strain>
    </source>
</reference>
<protein>
    <submittedName>
        <fullName evidence="1">Uncharacterized protein</fullName>
    </submittedName>
</protein>
<sequence length="37" mass="4264">MIFDKTGYSVAMIRPFYTEKIFRVSAHAAFSRCKFSG</sequence>
<name>A0AAN0T9A0_HEYCO</name>
<organism evidence="1 2">
    <name type="scientific">Heyndrickxia coagulans</name>
    <name type="common">Weizmannia coagulans</name>
    <dbReference type="NCBI Taxonomy" id="1398"/>
    <lineage>
        <taxon>Bacteria</taxon>
        <taxon>Bacillati</taxon>
        <taxon>Bacillota</taxon>
        <taxon>Bacilli</taxon>
        <taxon>Bacillales</taxon>
        <taxon>Bacillaceae</taxon>
        <taxon>Heyndrickxia</taxon>
    </lineage>
</organism>
<evidence type="ECO:0000313" key="2">
    <source>
        <dbReference type="Proteomes" id="UP000032024"/>
    </source>
</evidence>